<accession>A3IUH6</accession>
<name>A3IUH6_9CHRO</name>
<evidence type="ECO:0000313" key="1">
    <source>
        <dbReference type="EMBL" id="EAZ89863.1"/>
    </source>
</evidence>
<protein>
    <submittedName>
        <fullName evidence="1">Uncharacterized protein</fullName>
    </submittedName>
</protein>
<dbReference type="Proteomes" id="UP000003781">
    <property type="component" value="Unassembled WGS sequence"/>
</dbReference>
<organism evidence="1 2">
    <name type="scientific">Crocosphaera chwakensis CCY0110</name>
    <dbReference type="NCBI Taxonomy" id="391612"/>
    <lineage>
        <taxon>Bacteria</taxon>
        <taxon>Bacillati</taxon>
        <taxon>Cyanobacteriota</taxon>
        <taxon>Cyanophyceae</taxon>
        <taxon>Oscillatoriophycideae</taxon>
        <taxon>Chroococcales</taxon>
        <taxon>Aphanothecaceae</taxon>
        <taxon>Crocosphaera</taxon>
        <taxon>Crocosphaera chwakensis</taxon>
    </lineage>
</organism>
<comment type="caution">
    <text evidence="1">The sequence shown here is derived from an EMBL/GenBank/DDBJ whole genome shotgun (WGS) entry which is preliminary data.</text>
</comment>
<dbReference type="EMBL" id="AAXW01000035">
    <property type="protein sequence ID" value="EAZ89863.1"/>
    <property type="molecule type" value="Genomic_DNA"/>
</dbReference>
<dbReference type="RefSeq" id="WP_008277032.1">
    <property type="nucleotide sequence ID" value="NZ_AAXW01000035.1"/>
</dbReference>
<keyword evidence="2" id="KW-1185">Reference proteome</keyword>
<evidence type="ECO:0000313" key="2">
    <source>
        <dbReference type="Proteomes" id="UP000003781"/>
    </source>
</evidence>
<sequence>MNSTLPQKQLGKMIGTVAIIALSLTGVIGLQKSLINPTKEQLTTEEYKKQQQLEKLQLNVYKGLPSLGYGNLLADWFYLRFIQYFGDGDARKQTGYPLSPDYFELVVDNDPRFVDANLKLAVSTSIFAGLPQTSVKLLEKSLEQTPSQVTSPVYPPYYLWIYKGVDELLFLGDAEAAKNSNTMAANWADTYPEDDKYNSKAVAQRRRQTVQFLEENPDSRAAQIGAWSQILNSAVNQETVERALGEIQALGGEIYVTPDGNIRVRVPEWID</sequence>
<gene>
    <name evidence="1" type="ORF">CY0110_06244</name>
</gene>
<dbReference type="AlphaFoldDB" id="A3IUH6"/>
<reference evidence="1 2" key="1">
    <citation type="submission" date="2007-03" db="EMBL/GenBank/DDBJ databases">
        <authorList>
            <person name="Stal L."/>
            <person name="Ferriera S."/>
            <person name="Johnson J."/>
            <person name="Kravitz S."/>
            <person name="Beeson K."/>
            <person name="Sutton G."/>
            <person name="Rogers Y.-H."/>
            <person name="Friedman R."/>
            <person name="Frazier M."/>
            <person name="Venter J.C."/>
        </authorList>
    </citation>
    <scope>NUCLEOTIDE SEQUENCE [LARGE SCALE GENOMIC DNA]</scope>
    <source>
        <strain evidence="1 2">CCY0110</strain>
    </source>
</reference>
<proteinExistence type="predicted"/>
<dbReference type="OrthoDB" id="480631at2"/>
<dbReference type="eggNOG" id="COG0457">
    <property type="taxonomic scope" value="Bacteria"/>
</dbReference>